<dbReference type="GO" id="GO:0033389">
    <property type="term" value="P:putrescine biosynthetic process from arginine, via agmatine"/>
    <property type="evidence" value="ECO:0007669"/>
    <property type="project" value="TreeGrafter"/>
</dbReference>
<name>A0A3A8E8S4_9GAMM</name>
<accession>A0A3A8E8S4</accession>
<dbReference type="InterPro" id="IPR020855">
    <property type="entry name" value="Ureohydrolase_Mn_BS"/>
</dbReference>
<feature type="binding site" evidence="5">
    <location>
        <position position="237"/>
    </location>
    <ligand>
        <name>Mn(2+)</name>
        <dbReference type="ChEBI" id="CHEBI:29035"/>
        <label>2</label>
    </ligand>
</feature>
<dbReference type="InterPro" id="IPR005923">
    <property type="entry name" value="HutG"/>
</dbReference>
<feature type="binding site" evidence="5 7">
    <location>
        <position position="237"/>
    </location>
    <ligand>
        <name>Mn(2+)</name>
        <dbReference type="ChEBI" id="CHEBI:29035"/>
        <label>1</label>
    </ligand>
</feature>
<comment type="pathway">
    <text evidence="5">Amino-acid degradation; L-histidine degradation into L-glutamate; L-glutamate from N-formimidoyl-L-glutamate (hydrolase route): step 1/1.</text>
</comment>
<keyword evidence="11" id="KW-1185">Reference proteome</keyword>
<evidence type="ECO:0000256" key="5">
    <source>
        <dbReference type="HAMAP-Rule" id="MF_00737"/>
    </source>
</evidence>
<dbReference type="RefSeq" id="WP_120402575.1">
    <property type="nucleotide sequence ID" value="NZ_RAXV01000017.1"/>
</dbReference>
<dbReference type="HAMAP" id="MF_00737">
    <property type="entry name" value="Formimidoylglutam"/>
    <property type="match status" value="1"/>
</dbReference>
<keyword evidence="2 5" id="KW-0378">Hydrolase</keyword>
<evidence type="ECO:0000256" key="3">
    <source>
        <dbReference type="ARBA" id="ARBA00022808"/>
    </source>
</evidence>
<keyword evidence="1 5" id="KW-0479">Metal-binding</keyword>
<evidence type="ECO:0000256" key="8">
    <source>
        <dbReference type="PROSITE-ProRule" id="PRU00742"/>
    </source>
</evidence>
<dbReference type="PANTHER" id="PTHR11358:SF35">
    <property type="entry name" value="FORMIMIDOYLGLUTAMASE"/>
    <property type="match status" value="1"/>
</dbReference>
<feature type="binding site" evidence="5">
    <location>
        <position position="239"/>
    </location>
    <ligand>
        <name>Mn(2+)</name>
        <dbReference type="ChEBI" id="CHEBI:29035"/>
        <label>2</label>
    </ligand>
</feature>
<feature type="binding site" evidence="5 7">
    <location>
        <position position="146"/>
    </location>
    <ligand>
        <name>Mn(2+)</name>
        <dbReference type="ChEBI" id="CHEBI:29035"/>
        <label>1</label>
    </ligand>
</feature>
<comment type="similarity">
    <text evidence="5 8 9">Belongs to the arginase family.</text>
</comment>
<dbReference type="GO" id="GO:0050415">
    <property type="term" value="F:formimidoylglutamase activity"/>
    <property type="evidence" value="ECO:0007669"/>
    <property type="project" value="UniProtKB-UniRule"/>
</dbReference>
<feature type="binding site" evidence="7">
    <location>
        <position position="239"/>
    </location>
    <ligand>
        <name>Mn(2+)</name>
        <dbReference type="ChEBI" id="CHEBI:29035"/>
        <label>1</label>
    </ligand>
</feature>
<dbReference type="AlphaFoldDB" id="A0A3A8E8S4"/>
<evidence type="ECO:0000256" key="6">
    <source>
        <dbReference type="NCBIfam" id="TIGR01227"/>
    </source>
</evidence>
<reference evidence="10 11" key="1">
    <citation type="submission" date="2018-09" db="EMBL/GenBank/DDBJ databases">
        <title>The draft genome of Acinetobacter spp. strains.</title>
        <authorList>
            <person name="Qin J."/>
            <person name="Feng Y."/>
            <person name="Zong Z."/>
        </authorList>
    </citation>
    <scope>NUCLEOTIDE SEQUENCE [LARGE SCALE GENOMIC DNA]</scope>
    <source>
        <strain evidence="10 11">WCHAc060012</strain>
    </source>
</reference>
<dbReference type="PIRSF" id="PIRSF036979">
    <property type="entry name" value="Arginase"/>
    <property type="match status" value="1"/>
</dbReference>
<dbReference type="EC" id="3.5.3.8" evidence="5 6"/>
<dbReference type="GO" id="GO:0019557">
    <property type="term" value="P:L-histidine catabolic process to glutamate and formate"/>
    <property type="evidence" value="ECO:0007669"/>
    <property type="project" value="UniProtKB-UniPathway"/>
</dbReference>
<dbReference type="Pfam" id="PF00491">
    <property type="entry name" value="Arginase"/>
    <property type="match status" value="1"/>
</dbReference>
<dbReference type="PROSITE" id="PS01053">
    <property type="entry name" value="ARGINASE_1"/>
    <property type="match status" value="1"/>
</dbReference>
<dbReference type="GO" id="GO:0008783">
    <property type="term" value="F:agmatinase activity"/>
    <property type="evidence" value="ECO:0007669"/>
    <property type="project" value="TreeGrafter"/>
</dbReference>
<dbReference type="SUPFAM" id="SSF52768">
    <property type="entry name" value="Arginase/deacetylase"/>
    <property type="match status" value="1"/>
</dbReference>
<protein>
    <recommendedName>
        <fullName evidence="5 6">Formimidoylglutamase</fullName>
        <ecNumber evidence="5 6">3.5.3.8</ecNumber>
    </recommendedName>
    <alternativeName>
        <fullName evidence="5">Formiminoglutamase</fullName>
    </alternativeName>
    <alternativeName>
        <fullName evidence="5">Formiminoglutamate hydrolase</fullName>
    </alternativeName>
</protein>
<dbReference type="EMBL" id="RAXV01000017">
    <property type="protein sequence ID" value="RKG31217.1"/>
    <property type="molecule type" value="Genomic_DNA"/>
</dbReference>
<dbReference type="Proteomes" id="UP000282388">
    <property type="component" value="Unassembled WGS sequence"/>
</dbReference>
<evidence type="ECO:0000256" key="2">
    <source>
        <dbReference type="ARBA" id="ARBA00022801"/>
    </source>
</evidence>
<evidence type="ECO:0000256" key="4">
    <source>
        <dbReference type="ARBA" id="ARBA00023211"/>
    </source>
</evidence>
<proteinExistence type="inferred from homology"/>
<evidence type="ECO:0000256" key="9">
    <source>
        <dbReference type="RuleBase" id="RU003684"/>
    </source>
</evidence>
<comment type="catalytic activity">
    <reaction evidence="5">
        <text>N-formimidoyl-L-glutamate + H2O = formamide + L-glutamate</text>
        <dbReference type="Rhea" id="RHEA:22492"/>
        <dbReference type="ChEBI" id="CHEBI:15377"/>
        <dbReference type="ChEBI" id="CHEBI:16397"/>
        <dbReference type="ChEBI" id="CHEBI:29985"/>
        <dbReference type="ChEBI" id="CHEBI:58928"/>
        <dbReference type="EC" id="3.5.3.8"/>
    </reaction>
</comment>
<evidence type="ECO:0000313" key="11">
    <source>
        <dbReference type="Proteomes" id="UP000282388"/>
    </source>
</evidence>
<sequence>MENNFQWIGRCDGNEPSQLRIHQIINANNDKSGYVLIGFCSDEGVKRNHGRIGAAAAPDFIRKQLANLPVHQHIALQDQGNIYCGDTDLEQAQIRLSTQLTSILKQGNAPIVMGGGHEVAYGSFKGLFDFIQQTEPHKSIGIINFDAHFDLREEEISTSGTPFLQAAKLSKQYQHEFRYLCLGIAKHSNTRKLFETAEHLNCTYLYDYELKNLENNLVFSQIQEFIDQVDYLYVTVDLDVFSASIAPGVSAPAVRGIDVACFDELFSFIQASKKVRLLDIAECNPSYDMDQHTAKLAAYIIFNYIFQ</sequence>
<feature type="binding site" evidence="7">
    <location>
        <position position="148"/>
    </location>
    <ligand>
        <name>Mn(2+)</name>
        <dbReference type="ChEBI" id="CHEBI:29035"/>
        <label>1</label>
    </ligand>
</feature>
<feature type="binding site" evidence="5 7">
    <location>
        <position position="150"/>
    </location>
    <ligand>
        <name>Mn(2+)</name>
        <dbReference type="ChEBI" id="CHEBI:29035"/>
        <label>1</label>
    </ligand>
</feature>
<gene>
    <name evidence="5 10" type="primary">hutG</name>
    <name evidence="10" type="ORF">D7V32_09135</name>
</gene>
<dbReference type="PANTHER" id="PTHR11358">
    <property type="entry name" value="ARGINASE/AGMATINASE"/>
    <property type="match status" value="1"/>
</dbReference>
<dbReference type="UniPathway" id="UPA00379">
    <property type="reaction ID" value="UER00552"/>
</dbReference>
<evidence type="ECO:0000313" key="10">
    <source>
        <dbReference type="EMBL" id="RKG31217.1"/>
    </source>
</evidence>
<dbReference type="CDD" id="cd09988">
    <property type="entry name" value="Formimidoylglutamase"/>
    <property type="match status" value="1"/>
</dbReference>
<dbReference type="InterPro" id="IPR023696">
    <property type="entry name" value="Ureohydrolase_dom_sf"/>
</dbReference>
<dbReference type="PROSITE" id="PS51409">
    <property type="entry name" value="ARGINASE_2"/>
    <property type="match status" value="1"/>
</dbReference>
<organism evidence="10 11">
    <name type="scientific">Acinetobacter tianfuensis</name>
    <dbReference type="NCBI Taxonomy" id="2419603"/>
    <lineage>
        <taxon>Bacteria</taxon>
        <taxon>Pseudomonadati</taxon>
        <taxon>Pseudomonadota</taxon>
        <taxon>Gammaproteobacteria</taxon>
        <taxon>Moraxellales</taxon>
        <taxon>Moraxellaceae</taxon>
        <taxon>Acinetobacter</taxon>
    </lineage>
</organism>
<feature type="binding site" evidence="5">
    <location>
        <position position="146"/>
    </location>
    <ligand>
        <name>Mn(2+)</name>
        <dbReference type="ChEBI" id="CHEBI:29035"/>
        <label>2</label>
    </ligand>
</feature>
<comment type="caution">
    <text evidence="10">The sequence shown here is derived from an EMBL/GenBank/DDBJ whole genome shotgun (WGS) entry which is preliminary data.</text>
</comment>
<feature type="binding site" evidence="5 7">
    <location>
        <position position="117"/>
    </location>
    <ligand>
        <name>Mn(2+)</name>
        <dbReference type="ChEBI" id="CHEBI:29035"/>
        <label>1</label>
    </ligand>
</feature>
<keyword evidence="3 5" id="KW-0369">Histidine metabolism</keyword>
<dbReference type="NCBIfam" id="TIGR01227">
    <property type="entry name" value="hutG"/>
    <property type="match status" value="1"/>
</dbReference>
<feature type="binding site" evidence="5">
    <location>
        <position position="148"/>
    </location>
    <ligand>
        <name>Mn(2+)</name>
        <dbReference type="ChEBI" id="CHEBI:29035"/>
        <label>2</label>
    </ligand>
</feature>
<dbReference type="GO" id="GO:0030145">
    <property type="term" value="F:manganese ion binding"/>
    <property type="evidence" value="ECO:0007669"/>
    <property type="project" value="UniProtKB-UniRule"/>
</dbReference>
<evidence type="ECO:0000256" key="7">
    <source>
        <dbReference type="PIRSR" id="PIRSR036979-1"/>
    </source>
</evidence>
<dbReference type="InterPro" id="IPR006035">
    <property type="entry name" value="Ureohydrolase"/>
</dbReference>
<dbReference type="OrthoDB" id="9789727at2"/>
<comment type="function">
    <text evidence="5">Catalyzes the conversion of N-formimidoyl-L-glutamate to L-glutamate and formamide.</text>
</comment>
<dbReference type="Gene3D" id="3.40.800.10">
    <property type="entry name" value="Ureohydrolase domain"/>
    <property type="match status" value="1"/>
</dbReference>
<comment type="cofactor">
    <cofactor evidence="5 7">
        <name>Mn(2+)</name>
        <dbReference type="ChEBI" id="CHEBI:29035"/>
    </cofactor>
    <text evidence="5 7">Binds 2 manganese ions per subunit.</text>
</comment>
<dbReference type="GO" id="GO:0019556">
    <property type="term" value="P:L-histidine catabolic process to glutamate and formamide"/>
    <property type="evidence" value="ECO:0007669"/>
    <property type="project" value="UniProtKB-UniRule"/>
</dbReference>
<evidence type="ECO:0000256" key="1">
    <source>
        <dbReference type="ARBA" id="ARBA00022723"/>
    </source>
</evidence>
<keyword evidence="4 5" id="KW-0464">Manganese</keyword>